<dbReference type="SUPFAM" id="SSF57933">
    <property type="entry name" value="TAZ domain"/>
    <property type="match status" value="1"/>
</dbReference>
<dbReference type="GO" id="GO:0000123">
    <property type="term" value="C:histone acetyltransferase complex"/>
    <property type="evidence" value="ECO:0007669"/>
    <property type="project" value="TreeGrafter"/>
</dbReference>
<dbReference type="InterPro" id="IPR000719">
    <property type="entry name" value="Prot_kinase_dom"/>
</dbReference>
<feature type="domain" description="Protein kinase" evidence="21">
    <location>
        <begin position="1088"/>
        <end position="1356"/>
    </location>
</feature>
<comment type="function">
    <text evidence="1">Acetyltransferase enzyme. Acetylates histones, giving a specific tag for transcriptional activation.</text>
</comment>
<dbReference type="InterPro" id="IPR013083">
    <property type="entry name" value="Znf_RING/FYVE/PHD"/>
</dbReference>
<dbReference type="Gene3D" id="1.10.510.10">
    <property type="entry name" value="Transferase(Phosphotransferase) domain 1"/>
    <property type="match status" value="2"/>
</dbReference>
<keyword evidence="16" id="KW-0539">Nucleus</keyword>
<dbReference type="GO" id="GO:0005667">
    <property type="term" value="C:transcription regulator complex"/>
    <property type="evidence" value="ECO:0007669"/>
    <property type="project" value="TreeGrafter"/>
</dbReference>
<dbReference type="InterPro" id="IPR019787">
    <property type="entry name" value="Znf_PHD-finger"/>
</dbReference>
<feature type="binding site" evidence="20">
    <location>
        <position position="785"/>
    </location>
    <ligand>
        <name>ATP</name>
        <dbReference type="ChEBI" id="CHEBI:30616"/>
    </ligand>
</feature>
<dbReference type="Pfam" id="PF00628">
    <property type="entry name" value="PHD"/>
    <property type="match status" value="1"/>
</dbReference>
<dbReference type="PROSITE" id="PS00108">
    <property type="entry name" value="PROTEIN_KINASE_ST"/>
    <property type="match status" value="2"/>
</dbReference>
<dbReference type="EMBL" id="RWGY01000026">
    <property type="protein sequence ID" value="TVU21217.1"/>
    <property type="molecule type" value="Genomic_DNA"/>
</dbReference>
<dbReference type="SMART" id="SM00291">
    <property type="entry name" value="ZnF_ZZ"/>
    <property type="match status" value="2"/>
</dbReference>
<dbReference type="EC" id="2.3.1.48" evidence="3"/>
<feature type="domain" description="PHD-type" evidence="22">
    <location>
        <begin position="94"/>
        <end position="171"/>
    </location>
</feature>
<keyword evidence="9" id="KW-0418">Kinase</keyword>
<dbReference type="PROSITE" id="PS00107">
    <property type="entry name" value="PROTEIN_KINASE_ATP"/>
    <property type="match status" value="2"/>
</dbReference>
<dbReference type="InterPro" id="IPR031162">
    <property type="entry name" value="CBP_P300_HAT"/>
</dbReference>
<gene>
    <name evidence="26" type="ORF">EJB05_30842</name>
</gene>
<evidence type="ECO:0000259" key="25">
    <source>
        <dbReference type="PROSITE" id="PS51727"/>
    </source>
</evidence>
<evidence type="ECO:0000256" key="6">
    <source>
        <dbReference type="ARBA" id="ARBA00022723"/>
    </source>
</evidence>
<dbReference type="GO" id="GO:0005524">
    <property type="term" value="F:ATP binding"/>
    <property type="evidence" value="ECO:0007669"/>
    <property type="project" value="UniProtKB-UniRule"/>
</dbReference>
<evidence type="ECO:0000256" key="19">
    <source>
        <dbReference type="PROSITE-ProRule" id="PRU00228"/>
    </source>
</evidence>
<comment type="subcellular location">
    <subcellularLocation>
        <location evidence="2">Nucleus</location>
    </subcellularLocation>
</comment>
<dbReference type="PROSITE" id="PS01359">
    <property type="entry name" value="ZF_PHD_1"/>
    <property type="match status" value="1"/>
</dbReference>
<dbReference type="Pfam" id="PF08214">
    <property type="entry name" value="HAT_KAT11"/>
    <property type="match status" value="1"/>
</dbReference>
<dbReference type="PROSITE" id="PS51727">
    <property type="entry name" value="CBP_P300_HAT"/>
    <property type="match status" value="1"/>
</dbReference>
<keyword evidence="4" id="KW-0723">Serine/threonine-protein kinase</keyword>
<evidence type="ECO:0000256" key="5">
    <source>
        <dbReference type="ARBA" id="ARBA00022679"/>
    </source>
</evidence>
<evidence type="ECO:0000259" key="22">
    <source>
        <dbReference type="PROSITE" id="PS50016"/>
    </source>
</evidence>
<dbReference type="Gene3D" id="3.30.40.10">
    <property type="entry name" value="Zinc/RING finger domain, C3HC4 (zinc finger)"/>
    <property type="match status" value="1"/>
</dbReference>
<dbReference type="SUPFAM" id="SSF57903">
    <property type="entry name" value="FYVE/PHD zinc finger"/>
    <property type="match status" value="1"/>
</dbReference>
<evidence type="ECO:0000256" key="13">
    <source>
        <dbReference type="ARBA" id="ARBA00023015"/>
    </source>
</evidence>
<dbReference type="GO" id="GO:0045944">
    <property type="term" value="P:positive regulation of transcription by RNA polymerase II"/>
    <property type="evidence" value="ECO:0007669"/>
    <property type="project" value="TreeGrafter"/>
</dbReference>
<keyword evidence="27" id="KW-1185">Reference proteome</keyword>
<evidence type="ECO:0000256" key="20">
    <source>
        <dbReference type="PROSITE-ProRule" id="PRU10141"/>
    </source>
</evidence>
<keyword evidence="7 20" id="KW-0547">Nucleotide-binding</keyword>
<evidence type="ECO:0000256" key="16">
    <source>
        <dbReference type="ARBA" id="ARBA00023242"/>
    </source>
</evidence>
<keyword evidence="8 19" id="KW-0863">Zinc-finger</keyword>
<evidence type="ECO:0000256" key="17">
    <source>
        <dbReference type="ARBA" id="ARBA00023315"/>
    </source>
</evidence>
<evidence type="ECO:0000256" key="9">
    <source>
        <dbReference type="ARBA" id="ARBA00022777"/>
    </source>
</evidence>
<evidence type="ECO:0000313" key="26">
    <source>
        <dbReference type="EMBL" id="TVU21217.1"/>
    </source>
</evidence>
<organism evidence="26 27">
    <name type="scientific">Eragrostis curvula</name>
    <name type="common">weeping love grass</name>
    <dbReference type="NCBI Taxonomy" id="38414"/>
    <lineage>
        <taxon>Eukaryota</taxon>
        <taxon>Viridiplantae</taxon>
        <taxon>Streptophyta</taxon>
        <taxon>Embryophyta</taxon>
        <taxon>Tracheophyta</taxon>
        <taxon>Spermatophyta</taxon>
        <taxon>Magnoliopsida</taxon>
        <taxon>Liliopsida</taxon>
        <taxon>Poales</taxon>
        <taxon>Poaceae</taxon>
        <taxon>PACMAD clade</taxon>
        <taxon>Chloridoideae</taxon>
        <taxon>Eragrostideae</taxon>
        <taxon>Eragrostidinae</taxon>
        <taxon>Eragrostis</taxon>
    </lineage>
</organism>
<dbReference type="Gene3D" id="3.30.60.90">
    <property type="match status" value="2"/>
</dbReference>
<keyword evidence="11 20" id="KW-0067">ATP-binding</keyword>
<feature type="binding site" evidence="20">
    <location>
        <position position="1117"/>
    </location>
    <ligand>
        <name>ATP</name>
        <dbReference type="ChEBI" id="CHEBI:30616"/>
    </ligand>
</feature>
<dbReference type="InterPro" id="IPR017441">
    <property type="entry name" value="Protein_kinase_ATP_BS"/>
</dbReference>
<evidence type="ECO:0000256" key="15">
    <source>
        <dbReference type="ARBA" id="ARBA00023163"/>
    </source>
</evidence>
<evidence type="ECO:0000256" key="14">
    <source>
        <dbReference type="ARBA" id="ARBA00023159"/>
    </source>
</evidence>
<dbReference type="PROSITE" id="PS50134">
    <property type="entry name" value="ZF_TAZ"/>
    <property type="match status" value="1"/>
</dbReference>
<keyword evidence="17" id="KW-0012">Acyltransferase</keyword>
<name>A0A5J9UD05_9POAL</name>
<evidence type="ECO:0000256" key="2">
    <source>
        <dbReference type="ARBA" id="ARBA00004123"/>
    </source>
</evidence>
<dbReference type="GO" id="GO:0031490">
    <property type="term" value="F:chromatin DNA binding"/>
    <property type="evidence" value="ECO:0007669"/>
    <property type="project" value="TreeGrafter"/>
</dbReference>
<evidence type="ECO:0000256" key="18">
    <source>
        <dbReference type="ARBA" id="ARBA00048017"/>
    </source>
</evidence>
<keyword evidence="6" id="KW-0479">Metal-binding</keyword>
<protein>
    <recommendedName>
        <fullName evidence="3">histone acetyltransferase</fullName>
        <ecNumber evidence="3">2.3.1.48</ecNumber>
    </recommendedName>
</protein>
<proteinExistence type="predicted"/>
<comment type="caution">
    <text evidence="26">The sequence shown here is derived from an EMBL/GenBank/DDBJ whole genome shotgun (WGS) entry which is preliminary data.</text>
</comment>
<dbReference type="GO" id="GO:0008270">
    <property type="term" value="F:zinc ion binding"/>
    <property type="evidence" value="ECO:0007669"/>
    <property type="project" value="UniProtKB-KW"/>
</dbReference>
<dbReference type="GO" id="GO:0003713">
    <property type="term" value="F:transcription coactivator activity"/>
    <property type="evidence" value="ECO:0007669"/>
    <property type="project" value="TreeGrafter"/>
</dbReference>
<dbReference type="PROSITE" id="PS01357">
    <property type="entry name" value="ZF_ZZ_1"/>
    <property type="match status" value="2"/>
</dbReference>
<dbReference type="FunFam" id="1.10.510.10:FF:000474">
    <property type="entry name" value="Wall-associated receptor kinase 3"/>
    <property type="match status" value="1"/>
</dbReference>
<dbReference type="InterPro" id="IPR000197">
    <property type="entry name" value="Znf_TAZ"/>
</dbReference>
<comment type="catalytic activity">
    <reaction evidence="18">
        <text>L-lysyl-[protein] + acetyl-CoA = N(6)-acetyl-L-lysyl-[protein] + CoA + H(+)</text>
        <dbReference type="Rhea" id="RHEA:45948"/>
        <dbReference type="Rhea" id="RHEA-COMP:9752"/>
        <dbReference type="Rhea" id="RHEA-COMP:10731"/>
        <dbReference type="ChEBI" id="CHEBI:15378"/>
        <dbReference type="ChEBI" id="CHEBI:29969"/>
        <dbReference type="ChEBI" id="CHEBI:57287"/>
        <dbReference type="ChEBI" id="CHEBI:57288"/>
        <dbReference type="ChEBI" id="CHEBI:61930"/>
        <dbReference type="EC" id="2.3.1.48"/>
    </reaction>
</comment>
<dbReference type="InterPro" id="IPR013178">
    <property type="entry name" value="Histone_AcTrfase_Rtt109/CBP"/>
</dbReference>
<dbReference type="InterPro" id="IPR001245">
    <property type="entry name" value="Ser-Thr/Tyr_kinase_cat_dom"/>
</dbReference>
<feature type="domain" description="ZZ-type" evidence="24">
    <location>
        <begin position="475"/>
        <end position="538"/>
    </location>
</feature>
<evidence type="ECO:0000256" key="8">
    <source>
        <dbReference type="ARBA" id="ARBA00022771"/>
    </source>
</evidence>
<evidence type="ECO:0000259" key="23">
    <source>
        <dbReference type="PROSITE" id="PS50134"/>
    </source>
</evidence>
<dbReference type="GO" id="GO:0005634">
    <property type="term" value="C:nucleus"/>
    <property type="evidence" value="ECO:0007669"/>
    <property type="project" value="UniProtKB-SubCell"/>
</dbReference>
<keyword evidence="10" id="KW-0862">Zinc</keyword>
<evidence type="ECO:0000259" key="21">
    <source>
        <dbReference type="PROSITE" id="PS50011"/>
    </source>
</evidence>
<reference evidence="26 27" key="1">
    <citation type="journal article" date="2019" name="Sci. Rep.">
        <title>A high-quality genome of Eragrostis curvula grass provides insights into Poaceae evolution and supports new strategies to enhance forage quality.</title>
        <authorList>
            <person name="Carballo J."/>
            <person name="Santos B.A.C.M."/>
            <person name="Zappacosta D."/>
            <person name="Garbus I."/>
            <person name="Selva J.P."/>
            <person name="Gallo C.A."/>
            <person name="Diaz A."/>
            <person name="Albertini E."/>
            <person name="Caccamo M."/>
            <person name="Echenique V."/>
        </authorList>
    </citation>
    <scope>NUCLEOTIDE SEQUENCE [LARGE SCALE GENOMIC DNA]</scope>
    <source>
        <strain evidence="27">cv. Victoria</strain>
        <tissue evidence="26">Leaf</tissue>
    </source>
</reference>
<dbReference type="Pfam" id="PF07714">
    <property type="entry name" value="PK_Tyr_Ser-Thr"/>
    <property type="match status" value="1"/>
</dbReference>
<feature type="domain" description="CBP/p300-type HAT" evidence="25">
    <location>
        <begin position="186"/>
        <end position="593"/>
    </location>
</feature>
<feature type="domain" description="Protein kinase" evidence="21">
    <location>
        <begin position="756"/>
        <end position="1031"/>
    </location>
</feature>
<dbReference type="SMART" id="SM01250">
    <property type="entry name" value="KAT11"/>
    <property type="match status" value="1"/>
</dbReference>
<dbReference type="InterPro" id="IPR011011">
    <property type="entry name" value="Znf_FYVE_PHD"/>
</dbReference>
<dbReference type="InterPro" id="IPR019786">
    <property type="entry name" value="Zinc_finger_PHD-type_CS"/>
</dbReference>
<evidence type="ECO:0000256" key="10">
    <source>
        <dbReference type="ARBA" id="ARBA00022833"/>
    </source>
</evidence>
<dbReference type="InterPro" id="IPR011009">
    <property type="entry name" value="Kinase-like_dom_sf"/>
</dbReference>
<feature type="domain" description="TAZ-type" evidence="23">
    <location>
        <begin position="654"/>
        <end position="738"/>
    </location>
</feature>
<dbReference type="SMART" id="SM00249">
    <property type="entry name" value="PHD"/>
    <property type="match status" value="1"/>
</dbReference>
<dbReference type="PROSITE" id="PS50016">
    <property type="entry name" value="ZF_PHD_2"/>
    <property type="match status" value="1"/>
</dbReference>
<evidence type="ECO:0000256" key="1">
    <source>
        <dbReference type="ARBA" id="ARBA00002581"/>
    </source>
</evidence>
<evidence type="ECO:0000313" key="27">
    <source>
        <dbReference type="Proteomes" id="UP000324897"/>
    </source>
</evidence>
<evidence type="ECO:0000256" key="11">
    <source>
        <dbReference type="ARBA" id="ARBA00022840"/>
    </source>
</evidence>
<evidence type="ECO:0000256" key="12">
    <source>
        <dbReference type="ARBA" id="ARBA00022853"/>
    </source>
</evidence>
<dbReference type="GO" id="GO:0004674">
    <property type="term" value="F:protein serine/threonine kinase activity"/>
    <property type="evidence" value="ECO:0007669"/>
    <property type="project" value="UniProtKB-KW"/>
</dbReference>
<evidence type="ECO:0000256" key="4">
    <source>
        <dbReference type="ARBA" id="ARBA00022527"/>
    </source>
</evidence>
<dbReference type="SMART" id="SM00551">
    <property type="entry name" value="ZnF_TAZ"/>
    <property type="match status" value="1"/>
</dbReference>
<dbReference type="GO" id="GO:0004402">
    <property type="term" value="F:histone acetyltransferase activity"/>
    <property type="evidence" value="ECO:0007669"/>
    <property type="project" value="InterPro"/>
</dbReference>
<evidence type="ECO:0000256" key="3">
    <source>
        <dbReference type="ARBA" id="ARBA00013184"/>
    </source>
</evidence>
<dbReference type="Proteomes" id="UP000324897">
    <property type="component" value="Unassembled WGS sequence"/>
</dbReference>
<keyword evidence="13" id="KW-0805">Transcription regulation</keyword>
<dbReference type="SUPFAM" id="SSF56112">
    <property type="entry name" value="Protein kinase-like (PK-like)"/>
    <property type="match status" value="2"/>
</dbReference>
<dbReference type="InterPro" id="IPR035898">
    <property type="entry name" value="TAZ_dom_sf"/>
</dbReference>
<dbReference type="InterPro" id="IPR000433">
    <property type="entry name" value="Znf_ZZ"/>
</dbReference>
<accession>A0A5J9UD05</accession>
<dbReference type="OrthoDB" id="635774at2759"/>
<dbReference type="InterPro" id="IPR043145">
    <property type="entry name" value="Znf_ZZ_sf"/>
</dbReference>
<dbReference type="InterPro" id="IPR008271">
    <property type="entry name" value="Ser/Thr_kinase_AS"/>
</dbReference>
<dbReference type="PROSITE" id="PS50011">
    <property type="entry name" value="PROTEIN_KINASE_DOM"/>
    <property type="match status" value="2"/>
</dbReference>
<evidence type="ECO:0000256" key="7">
    <source>
        <dbReference type="ARBA" id="ARBA00022741"/>
    </source>
</evidence>
<dbReference type="Pfam" id="PF00069">
    <property type="entry name" value="Pkinase"/>
    <property type="match status" value="1"/>
</dbReference>
<sequence length="1356" mass="153938">MIKWLTGRCQNQEKQAKKSVLSLIETFTPEQVKEHIDSLRRCVGKSKDKPETSCQLCKVEALYFGPPPRHCSPCGAAIKLNAPYYTVAASHTYYCFCIRCYNESPGETIPVDSLLFLKTRLEGKINNEKNEEWWVQCDKCERWQHQICALFNGRTNHGGQEKYTCPYCYVQEVESGLRKPLPQSSVLGAKDLPRTVLSDHLEDRLFKRLKQERQNRASVAGQSFEEVTGPEDLVVRVVASVDKKLEVKPCFLETFEKDNYPTEFPYKSKAIFLFQKIEGVEVWLFGMYVQEFGADCSLPNQRRVYLSCLDYAKYFKPEIKTVSGEDLSTFVCHEILNDSSLLYFLTPAIDHFSLTHRYLSMLQKATEEEIVVGLTNIYDHFFITTGECKAKVTATRLPYFDGDYWSRAAEDMIIQLRHEHVRNNIKCTTDNVTTKGGLNVTGHTDIIGNTSMDAMLMQKLGKAIYPMKKDFIIVHLQYSCSHCCILMVSGKRWVCHQCRDFFICDKCYNSEQLFEERERHTSGSRHTHTLQPVDIVGLTDDTLDRDGILQSDFFHTSREFLNLCHGNHYQYDPLRHAKHSSMMVLYHLHNPTPEPVTTCSFCRRCDSEFGQGLKCQVCPGFDVCMACYLNGATAHLHKLLNHPSIVDQDVQNMEALQLLVVHELWQMLDLVVHVSKCRFGSCQYPDCQKFQGLFDHAMQCQTQASGGCAHCKKIWHMLDLHFRACKDSDCKVPRCRMNNNSDLRSFSSKEIEYITNGYSTSIGKGAFGEVYKGALDDRRLVAVKKFKDGTMKEEFAKELIVHSQINHKNVVRLLGYCTEENNLMIIMEFICNGNLDSILHSRNANGHAPFPLDKRLDIAIVLAEVLSYTHSMYSPVLHGDIKPANILLDENLVPKLSDFGIARFLSTNEAHQTNTIVGSFGYLDPLFIQSGILTVKSDVYSFGVVLVEMITRKKAADGSNNLIQNFNNFIKRGKRVRPIFDKEIAVGKRNMKLLEDIAKLAAECLRLEDKLRPEMVEVADILRKCRKDLHLCRSRERDVSSVCLNSPGSNLLHVESPVPISVDPTSKSPSSPVLNISLAELREITRNFSHDNLIGEGSYAKVFFGELKDGRKAAVKKVGQNPVVREFDGFFSEPDKEFILQIQDVSRLKHDNVIQLLGYCVEGNVRALIYEYSSRGSLHDILYGKKGSTGMQAGSHLSWSQRVKIAISAAEGIEFLHQAEPSVVHSDIKSSNILLFDNDVAKIGDLRVSKNRPGFLDDILLDCPCLRRHSGYDAPEYGTKYPVFCIPSTELGRRHARRLSMYPMLGGKYNSKAAAKMAEIASCCLESKADSRPSMSIVVNDLRFLLQNTPSKPWHW</sequence>
<dbReference type="PANTHER" id="PTHR13808">
    <property type="entry name" value="CBP/P300-RELATED"/>
    <property type="match status" value="1"/>
</dbReference>
<dbReference type="FunFam" id="3.30.200.20:FF:000337">
    <property type="entry name" value="Wall-associated receptor kinase 3"/>
    <property type="match status" value="1"/>
</dbReference>
<keyword evidence="15" id="KW-0804">Transcription</keyword>
<dbReference type="Gene3D" id="3.30.200.20">
    <property type="entry name" value="Phosphorylase Kinase, domain 1"/>
    <property type="match status" value="2"/>
</dbReference>
<keyword evidence="14" id="KW-0010">Activator</keyword>
<dbReference type="CDD" id="cd15614">
    <property type="entry name" value="PHD_HAC_like"/>
    <property type="match status" value="1"/>
</dbReference>
<dbReference type="SMART" id="SM00220">
    <property type="entry name" value="S_TKc"/>
    <property type="match status" value="1"/>
</dbReference>
<dbReference type="PANTHER" id="PTHR13808:SF33">
    <property type="entry name" value="HISTONE ACETYLTRANSFERASE"/>
    <property type="match status" value="1"/>
</dbReference>
<keyword evidence="5" id="KW-0808">Transferase</keyword>
<evidence type="ECO:0000259" key="24">
    <source>
        <dbReference type="PROSITE" id="PS50135"/>
    </source>
</evidence>
<dbReference type="Pfam" id="PF02135">
    <property type="entry name" value="zf-TAZ"/>
    <property type="match status" value="1"/>
</dbReference>
<dbReference type="InterPro" id="IPR001965">
    <property type="entry name" value="Znf_PHD"/>
</dbReference>
<keyword evidence="12" id="KW-0156">Chromatin regulator</keyword>
<dbReference type="PROSITE" id="PS50135">
    <property type="entry name" value="ZF_ZZ_2"/>
    <property type="match status" value="1"/>
</dbReference>
<dbReference type="SUPFAM" id="SSF57850">
    <property type="entry name" value="RING/U-box"/>
    <property type="match status" value="2"/>
</dbReference>
<dbReference type="Gramene" id="TVU21217">
    <property type="protein sequence ID" value="TVU21217"/>
    <property type="gene ID" value="EJB05_30842"/>
</dbReference>
<dbReference type="Gene3D" id="1.20.1020.10">
    <property type="entry name" value="TAZ domain"/>
    <property type="match status" value="1"/>
</dbReference>